<evidence type="ECO:0000256" key="1">
    <source>
        <dbReference type="ARBA" id="ARBA00008520"/>
    </source>
</evidence>
<evidence type="ECO:0000256" key="2">
    <source>
        <dbReference type="ARBA" id="ARBA00022448"/>
    </source>
</evidence>
<dbReference type="GO" id="GO:0046872">
    <property type="term" value="F:metal ion binding"/>
    <property type="evidence" value="ECO:0007669"/>
    <property type="project" value="UniProtKB-KW"/>
</dbReference>
<evidence type="ECO:0000256" key="5">
    <source>
        <dbReference type="PROSITE-ProRule" id="PRU00433"/>
    </source>
</evidence>
<evidence type="ECO:0000259" key="8">
    <source>
        <dbReference type="PROSITE" id="PS51007"/>
    </source>
</evidence>
<dbReference type="GO" id="GO:0009055">
    <property type="term" value="F:electron transfer activity"/>
    <property type="evidence" value="ECO:0007669"/>
    <property type="project" value="InterPro"/>
</dbReference>
<dbReference type="RefSeq" id="WP_210578924.1">
    <property type="nucleotide sequence ID" value="NZ_LK995473.1"/>
</dbReference>
<dbReference type="SUPFAM" id="SSF53850">
    <property type="entry name" value="Periplasmic binding protein-like II"/>
    <property type="match status" value="1"/>
</dbReference>
<feature type="chain" id="PRO_5038879453" evidence="7">
    <location>
        <begin position="32"/>
        <end position="562"/>
    </location>
</feature>
<feature type="domain" description="Cytochrome c" evidence="8">
    <location>
        <begin position="340"/>
        <end position="476"/>
    </location>
</feature>
<evidence type="ECO:0000256" key="3">
    <source>
        <dbReference type="ARBA" id="ARBA00022723"/>
    </source>
</evidence>
<feature type="compositionally biased region" description="Basic and acidic residues" evidence="6">
    <location>
        <begin position="240"/>
        <end position="257"/>
    </location>
</feature>
<evidence type="ECO:0000256" key="7">
    <source>
        <dbReference type="SAM" id="SignalP"/>
    </source>
</evidence>
<gene>
    <name evidence="9" type="ORF">AAM4_0571</name>
</gene>
<dbReference type="InterPro" id="IPR050490">
    <property type="entry name" value="Bact_solute-bd_prot1"/>
</dbReference>
<keyword evidence="3 5" id="KW-0479">Metal-binding</keyword>
<dbReference type="PANTHER" id="PTHR43649">
    <property type="entry name" value="ARABINOSE-BINDING PROTEIN-RELATED"/>
    <property type="match status" value="1"/>
</dbReference>
<dbReference type="InterPro" id="IPR009056">
    <property type="entry name" value="Cyt_c-like_dom"/>
</dbReference>
<protein>
    <submittedName>
        <fullName evidence="9">ABC transporter, solute-binding protein</fullName>
    </submittedName>
</protein>
<comment type="similarity">
    <text evidence="1">Belongs to the bacterial solute-binding protein 1 family.</text>
</comment>
<dbReference type="EMBL" id="LK995473">
    <property type="protein sequence ID" value="CED90466.1"/>
    <property type="molecule type" value="Genomic_DNA"/>
</dbReference>
<name>A0A1L7RGD2_9ACTO</name>
<organism evidence="9">
    <name type="scientific">Actinomyces succiniciruminis</name>
    <dbReference type="NCBI Taxonomy" id="1522002"/>
    <lineage>
        <taxon>Bacteria</taxon>
        <taxon>Bacillati</taxon>
        <taxon>Actinomycetota</taxon>
        <taxon>Actinomycetes</taxon>
        <taxon>Actinomycetales</taxon>
        <taxon>Actinomycetaceae</taxon>
        <taxon>Actinomyces</taxon>
    </lineage>
</organism>
<dbReference type="PANTHER" id="PTHR43649:SF29">
    <property type="entry name" value="OSMOPROTECTIVE COMPOUNDS-BINDING PROTEIN GGTB"/>
    <property type="match status" value="1"/>
</dbReference>
<dbReference type="GO" id="GO:0020037">
    <property type="term" value="F:heme binding"/>
    <property type="evidence" value="ECO:0007669"/>
    <property type="project" value="InterPro"/>
</dbReference>
<dbReference type="Gene3D" id="3.40.190.10">
    <property type="entry name" value="Periplasmic binding protein-like II"/>
    <property type="match status" value="1"/>
</dbReference>
<evidence type="ECO:0000256" key="6">
    <source>
        <dbReference type="SAM" id="MobiDB-lite"/>
    </source>
</evidence>
<keyword evidence="7" id="KW-0732">Signal</keyword>
<accession>A0A1L7RGD2</accession>
<evidence type="ECO:0000313" key="9">
    <source>
        <dbReference type="EMBL" id="CED90466.1"/>
    </source>
</evidence>
<keyword evidence="2" id="KW-0813">Transport</keyword>
<feature type="signal peptide" evidence="7">
    <location>
        <begin position="1"/>
        <end position="31"/>
    </location>
</feature>
<keyword evidence="4 5" id="KW-0408">Iron</keyword>
<proteinExistence type="inferred from homology"/>
<reference evidence="9" key="1">
    <citation type="submission" date="2014-07" db="EMBL/GenBank/DDBJ databases">
        <authorList>
            <person name="Zhang J.E."/>
            <person name="Yang H."/>
            <person name="Guo J."/>
            <person name="Deng Z."/>
            <person name="Luo H."/>
            <person name="Luo M."/>
            <person name="Zhao B."/>
        </authorList>
    </citation>
    <scope>NUCLEOTIDE SEQUENCE</scope>
    <source>
        <strain evidence="9">AM4</strain>
    </source>
</reference>
<dbReference type="AlphaFoldDB" id="A0A1L7RGD2"/>
<sequence length="562" mass="56677">MRSSRTALHRTAAHVAPAAAALLLLTGGLTACSTDDVDPTATGTGACAALTDYGEFPDGTTVTIATAFTGTEAERFDASVEQFEECTGIDIIQNGSDDLESLLRQAVDAATTAPEAADDAEATGKKQTDAELPDLAVVPQPGLVGDLARAGVLVAVPDSVGANVELGWDRAWMEVGSVDGVLYAAPLMASVKSFIWYSPVAFAQAGYEVPSTWDELVALTERIAADNATDADDASGGADGDGKAEEAEADDAEKTGDGAEAVVTPWCLGASDGDATGWVVSDWLEEALLATDGVGAYDAWANHAVALDDASAVGALDTVGTLLLADGNVPGGGEQAVQTSLEEAGAQLLDGSCYMLHASSGYENLLPEGAEVVAIDGAPGSGTTTAAGAGASGSAAPEESAAAQATAAQTSATTGGAVSAFLVPGVVDDDIGAPVIVGGDFLVQLSAGAPAAGEAAEDGADPEAVEAVMTYLSSAEWAQRRVDLGGVATANRSVDASQMRSDVARRATLLLQSRQSVIRFDASDSMPSEVGTDALWSALTQWTTGELDSKEALAQAEAAWPE</sequence>
<feature type="region of interest" description="Disordered" evidence="6">
    <location>
        <begin position="228"/>
        <end position="257"/>
    </location>
</feature>
<dbReference type="PROSITE" id="PS51007">
    <property type="entry name" value="CYTC"/>
    <property type="match status" value="1"/>
</dbReference>
<dbReference type="PROSITE" id="PS51257">
    <property type="entry name" value="PROKAR_LIPOPROTEIN"/>
    <property type="match status" value="1"/>
</dbReference>
<evidence type="ECO:0000256" key="4">
    <source>
        <dbReference type="ARBA" id="ARBA00023004"/>
    </source>
</evidence>
<keyword evidence="5" id="KW-0349">Heme</keyword>